<protein>
    <submittedName>
        <fullName evidence="4">Sugar transferase</fullName>
    </submittedName>
</protein>
<keyword evidence="4" id="KW-0808">Transferase</keyword>
<dbReference type="RefSeq" id="WP_185411054.1">
    <property type="nucleotide sequence ID" value="NZ_JAARRE010000011.1"/>
</dbReference>
<dbReference type="EMBL" id="JAARWN010000007">
    <property type="protein sequence ID" value="MBC1936525.1"/>
    <property type="molecule type" value="Genomic_DNA"/>
</dbReference>
<proteinExistence type="inferred from homology"/>
<evidence type="ECO:0000313" key="5">
    <source>
        <dbReference type="Proteomes" id="UP000535908"/>
    </source>
</evidence>
<evidence type="ECO:0000313" key="4">
    <source>
        <dbReference type="EMBL" id="MBC1936525.1"/>
    </source>
</evidence>
<evidence type="ECO:0000259" key="3">
    <source>
        <dbReference type="Pfam" id="PF02397"/>
    </source>
</evidence>
<dbReference type="Pfam" id="PF02397">
    <property type="entry name" value="Bac_transf"/>
    <property type="match status" value="1"/>
</dbReference>
<comment type="caution">
    <text evidence="4">The sequence shown here is derived from an EMBL/GenBank/DDBJ whole genome shotgun (WGS) entry which is preliminary data.</text>
</comment>
<dbReference type="GO" id="GO:0016780">
    <property type="term" value="F:phosphotransferase activity, for other substituted phosphate groups"/>
    <property type="evidence" value="ECO:0007669"/>
    <property type="project" value="TreeGrafter"/>
</dbReference>
<feature type="transmembrane region" description="Helical" evidence="2">
    <location>
        <begin position="21"/>
        <end position="44"/>
    </location>
</feature>
<keyword evidence="2" id="KW-1133">Transmembrane helix</keyword>
<evidence type="ECO:0000256" key="1">
    <source>
        <dbReference type="ARBA" id="ARBA00006464"/>
    </source>
</evidence>
<keyword evidence="2" id="KW-0472">Membrane</keyword>
<dbReference type="AlphaFoldDB" id="A0A7X0Y3V4"/>
<sequence length="215" mass="23942">MLNAISSRLARDSYYGSKRAVDMIVSLIAIVLLSPIFLLVAIAIKLEDGGAIIFKQERSGENDVPFTIYKFRSMGMSTAGTTAHDYVWDNGVPDTFVFKNTGEQDARVTKVGNFIRKFSIDELPQFVNVLLGNMSLIGPRPEIVPITSCYSKEQKKRLMVKPGITGWAQINGRSDINNGEKIRLDLEYIEKKTAMLDVVIFFKTVWLVIAGKGSV</sequence>
<accession>A0A7X0Y3V4</accession>
<name>A0A7X0Y3V4_9LIST</name>
<dbReference type="PANTHER" id="PTHR30576">
    <property type="entry name" value="COLANIC BIOSYNTHESIS UDP-GLUCOSE LIPID CARRIER TRANSFERASE"/>
    <property type="match status" value="1"/>
</dbReference>
<comment type="similarity">
    <text evidence="1">Belongs to the bacterial sugar transferase family.</text>
</comment>
<gene>
    <name evidence="4" type="ORF">HCA69_09125</name>
</gene>
<dbReference type="Proteomes" id="UP000535908">
    <property type="component" value="Unassembled WGS sequence"/>
</dbReference>
<feature type="domain" description="Bacterial sugar transferase" evidence="3">
    <location>
        <begin position="18"/>
        <end position="209"/>
    </location>
</feature>
<dbReference type="InterPro" id="IPR003362">
    <property type="entry name" value="Bact_transf"/>
</dbReference>
<reference evidence="4 5" key="1">
    <citation type="submission" date="2020-03" db="EMBL/GenBank/DDBJ databases">
        <title>Soil Listeria distribution.</title>
        <authorList>
            <person name="Liao J."/>
            <person name="Wiedmann M."/>
        </authorList>
    </citation>
    <scope>NUCLEOTIDE SEQUENCE [LARGE SCALE GENOMIC DNA]</scope>
    <source>
        <strain evidence="4 5">FSL L7-0741</strain>
    </source>
</reference>
<dbReference type="PANTHER" id="PTHR30576:SF0">
    <property type="entry name" value="UNDECAPRENYL-PHOSPHATE N-ACETYLGALACTOSAMINYL 1-PHOSPHATE TRANSFERASE-RELATED"/>
    <property type="match status" value="1"/>
</dbReference>
<keyword evidence="2" id="KW-0812">Transmembrane</keyword>
<evidence type="ECO:0000256" key="2">
    <source>
        <dbReference type="SAM" id="Phobius"/>
    </source>
</evidence>
<organism evidence="4 5">
    <name type="scientific">Listeria grandensis</name>
    <dbReference type="NCBI Taxonomy" id="1494963"/>
    <lineage>
        <taxon>Bacteria</taxon>
        <taxon>Bacillati</taxon>
        <taxon>Bacillota</taxon>
        <taxon>Bacilli</taxon>
        <taxon>Bacillales</taxon>
        <taxon>Listeriaceae</taxon>
        <taxon>Listeria</taxon>
    </lineage>
</organism>